<accession>A0A0G4IAS8</accession>
<dbReference type="PANTHER" id="PTHR48104:SF30">
    <property type="entry name" value="METACASPASE-1"/>
    <property type="match status" value="1"/>
</dbReference>
<proteinExistence type="inferred from homology"/>
<evidence type="ECO:0000256" key="2">
    <source>
        <dbReference type="SAM" id="MobiDB-lite"/>
    </source>
</evidence>
<dbReference type="InterPro" id="IPR011600">
    <property type="entry name" value="Pept_C14_caspase"/>
</dbReference>
<dbReference type="InterPro" id="IPR029030">
    <property type="entry name" value="Caspase-like_dom_sf"/>
</dbReference>
<dbReference type="GO" id="GO:0005737">
    <property type="term" value="C:cytoplasm"/>
    <property type="evidence" value="ECO:0007669"/>
    <property type="project" value="TreeGrafter"/>
</dbReference>
<dbReference type="AlphaFoldDB" id="A0A0G4IAS8"/>
<sequence>MNFLSNLAQNIQKETGVDVAGLAQEALGEVLDVPSGGAQHQQEEKSDRPPFGSRALDGKRRALLVGINYIGQNPGELRGCINDVASIKGWLLQQGFSEEEMKVLTDDHAEGSPERPTGDNLRAGMRWLVENAKEGDVLFMHYSGHGGQMPDDSGDEEDGMDETLIPVDFQQKGMIRDDEVYDILVKSLPQGTRLVCLFDCCHSGTALDLPFVFKATAENCKNWWDGIPSMVQNMKWDFQNAKSLIKNGLDLGKVIMRNVQNMKKGEAEGGSDEARFERTSKVEAMCEALMISGCADHQTSADVASVKDFKLPDTCGPGGAGGACTNALLQALGEKPKEEMSFIELLDRMRKILAEKGFDQVPQLSASVQVPLDHKVSDLL</sequence>
<comment type="similarity">
    <text evidence="1">Belongs to the peptidase C14B family.</text>
</comment>
<gene>
    <name evidence="4" type="ORF">Cvel_12653</name>
</gene>
<evidence type="ECO:0000259" key="3">
    <source>
        <dbReference type="Pfam" id="PF00656"/>
    </source>
</evidence>
<dbReference type="GO" id="GO:0004197">
    <property type="term" value="F:cysteine-type endopeptidase activity"/>
    <property type="evidence" value="ECO:0007669"/>
    <property type="project" value="InterPro"/>
</dbReference>
<dbReference type="EMBL" id="CDMZ01005772">
    <property type="protein sequence ID" value="CEM54275.1"/>
    <property type="molecule type" value="Genomic_DNA"/>
</dbReference>
<organism evidence="4">
    <name type="scientific">Chromera velia CCMP2878</name>
    <dbReference type="NCBI Taxonomy" id="1169474"/>
    <lineage>
        <taxon>Eukaryota</taxon>
        <taxon>Sar</taxon>
        <taxon>Alveolata</taxon>
        <taxon>Colpodellida</taxon>
        <taxon>Chromeraceae</taxon>
        <taxon>Chromera</taxon>
    </lineage>
</organism>
<dbReference type="Gene3D" id="3.40.50.12660">
    <property type="match status" value="2"/>
</dbReference>
<evidence type="ECO:0000256" key="1">
    <source>
        <dbReference type="ARBA" id="ARBA00009005"/>
    </source>
</evidence>
<protein>
    <recommendedName>
        <fullName evidence="3">Peptidase C14 caspase domain-containing protein</fullName>
    </recommendedName>
</protein>
<dbReference type="SUPFAM" id="SSF52129">
    <property type="entry name" value="Caspase-like"/>
    <property type="match status" value="1"/>
</dbReference>
<dbReference type="PANTHER" id="PTHR48104">
    <property type="entry name" value="METACASPASE-4"/>
    <property type="match status" value="1"/>
</dbReference>
<dbReference type="GO" id="GO:0006508">
    <property type="term" value="P:proteolysis"/>
    <property type="evidence" value="ECO:0007669"/>
    <property type="project" value="InterPro"/>
</dbReference>
<dbReference type="VEuPathDB" id="CryptoDB:Cvel_12653"/>
<dbReference type="Pfam" id="PF00656">
    <property type="entry name" value="Peptidase_C14"/>
    <property type="match status" value="1"/>
</dbReference>
<dbReference type="PhylomeDB" id="A0A0G4IAS8"/>
<evidence type="ECO:0000313" key="4">
    <source>
        <dbReference type="EMBL" id="CEM54275.1"/>
    </source>
</evidence>
<reference evidence="4" key="1">
    <citation type="submission" date="2014-11" db="EMBL/GenBank/DDBJ databases">
        <authorList>
            <person name="Otto D Thomas"/>
            <person name="Naeem Raeece"/>
        </authorList>
    </citation>
    <scope>NUCLEOTIDE SEQUENCE</scope>
</reference>
<feature type="region of interest" description="Disordered" evidence="2">
    <location>
        <begin position="34"/>
        <end position="55"/>
    </location>
</feature>
<name>A0A0G4IAS8_9ALVE</name>
<dbReference type="InterPro" id="IPR050452">
    <property type="entry name" value="Metacaspase"/>
</dbReference>
<feature type="domain" description="Peptidase C14 caspase" evidence="3">
    <location>
        <begin position="59"/>
        <end position="367"/>
    </location>
</feature>